<dbReference type="InterPro" id="IPR009044">
    <property type="entry name" value="ssDNA-bd_transcriptional_reg"/>
</dbReference>
<keyword evidence="6" id="KW-0539">Nucleus</keyword>
<dbReference type="FunFam" id="2.30.31.10:FF:000005">
    <property type="entry name" value="Putative transcriptional co-activator"/>
    <property type="match status" value="1"/>
</dbReference>
<dbReference type="Proteomes" id="UP000834106">
    <property type="component" value="Chromosome 3"/>
</dbReference>
<dbReference type="Gene3D" id="2.30.31.10">
    <property type="entry name" value="Transcriptional Coactivator Pc4, Chain A"/>
    <property type="match status" value="1"/>
</dbReference>
<dbReference type="GO" id="GO:0003677">
    <property type="term" value="F:DNA binding"/>
    <property type="evidence" value="ECO:0007669"/>
    <property type="project" value="UniProtKB-KW"/>
</dbReference>
<dbReference type="GO" id="GO:0005634">
    <property type="term" value="C:nucleus"/>
    <property type="evidence" value="ECO:0007669"/>
    <property type="project" value="UniProtKB-SubCell"/>
</dbReference>
<sequence>MRRTVPTGRRRAEEADTSLPIRAARHDNAATSRRRCTPEASRRHSRSSVDSTAQLNLKIGEMWKRGKKRDEEEALSEGDEPPKKSSKPSAAAVDNDSDESDNIVVCELSKNRKVSVRNWNGKVVVDIREFYYKDGKEMPGKKGISLTMDQWKVLRDHVDEINQEVAEN</sequence>
<evidence type="ECO:0000256" key="7">
    <source>
        <dbReference type="SAM" id="MobiDB-lite"/>
    </source>
</evidence>
<reference evidence="9" key="1">
    <citation type="submission" date="2023-05" db="EMBL/GenBank/DDBJ databases">
        <authorList>
            <person name="Huff M."/>
        </authorList>
    </citation>
    <scope>NUCLEOTIDE SEQUENCE</scope>
</reference>
<dbReference type="GO" id="GO:0003713">
    <property type="term" value="F:transcription coactivator activity"/>
    <property type="evidence" value="ECO:0007669"/>
    <property type="project" value="InterPro"/>
</dbReference>
<keyword evidence="5" id="KW-0804">Transcription</keyword>
<organism evidence="9 10">
    <name type="scientific">Fraxinus pennsylvanica</name>
    <dbReference type="NCBI Taxonomy" id="56036"/>
    <lineage>
        <taxon>Eukaryota</taxon>
        <taxon>Viridiplantae</taxon>
        <taxon>Streptophyta</taxon>
        <taxon>Embryophyta</taxon>
        <taxon>Tracheophyta</taxon>
        <taxon>Spermatophyta</taxon>
        <taxon>Magnoliopsida</taxon>
        <taxon>eudicotyledons</taxon>
        <taxon>Gunneridae</taxon>
        <taxon>Pentapetalae</taxon>
        <taxon>asterids</taxon>
        <taxon>lamiids</taxon>
        <taxon>Lamiales</taxon>
        <taxon>Oleaceae</taxon>
        <taxon>Oleeae</taxon>
        <taxon>Fraxinus</taxon>
    </lineage>
</organism>
<dbReference type="PANTHER" id="PTHR13215">
    <property type="entry name" value="RNA POLYMERASE II TRANSCRIPTIONAL COACTIVATOR"/>
    <property type="match status" value="1"/>
</dbReference>
<comment type="subcellular location">
    <subcellularLocation>
        <location evidence="1">Nucleus</location>
    </subcellularLocation>
</comment>
<name>A0AAD2DLG8_9LAMI</name>
<evidence type="ECO:0000313" key="9">
    <source>
        <dbReference type="EMBL" id="CAI9758349.1"/>
    </source>
</evidence>
<proteinExistence type="inferred from homology"/>
<gene>
    <name evidence="9" type="ORF">FPE_LOCUS5779</name>
</gene>
<evidence type="ECO:0000313" key="10">
    <source>
        <dbReference type="Proteomes" id="UP000834106"/>
    </source>
</evidence>
<comment type="similarity">
    <text evidence="2">Belongs to the transcriptional coactivator PC4 family.</text>
</comment>
<dbReference type="SUPFAM" id="SSF54447">
    <property type="entry name" value="ssDNA-binding transcriptional regulator domain"/>
    <property type="match status" value="1"/>
</dbReference>
<evidence type="ECO:0000256" key="6">
    <source>
        <dbReference type="ARBA" id="ARBA00023242"/>
    </source>
</evidence>
<keyword evidence="4" id="KW-0238">DNA-binding</keyword>
<evidence type="ECO:0000256" key="3">
    <source>
        <dbReference type="ARBA" id="ARBA00023015"/>
    </source>
</evidence>
<keyword evidence="10" id="KW-1185">Reference proteome</keyword>
<dbReference type="Pfam" id="PF02229">
    <property type="entry name" value="PC4"/>
    <property type="match status" value="1"/>
</dbReference>
<feature type="region of interest" description="Disordered" evidence="7">
    <location>
        <begin position="1"/>
        <end position="101"/>
    </location>
</feature>
<evidence type="ECO:0000256" key="4">
    <source>
        <dbReference type="ARBA" id="ARBA00023125"/>
    </source>
</evidence>
<dbReference type="InterPro" id="IPR045125">
    <property type="entry name" value="Sub1/Tcp4-like"/>
</dbReference>
<evidence type="ECO:0000256" key="5">
    <source>
        <dbReference type="ARBA" id="ARBA00023163"/>
    </source>
</evidence>
<evidence type="ECO:0000259" key="8">
    <source>
        <dbReference type="Pfam" id="PF02229"/>
    </source>
</evidence>
<evidence type="ECO:0000256" key="1">
    <source>
        <dbReference type="ARBA" id="ARBA00004123"/>
    </source>
</evidence>
<accession>A0AAD2DLG8</accession>
<evidence type="ECO:0000256" key="2">
    <source>
        <dbReference type="ARBA" id="ARBA00009001"/>
    </source>
</evidence>
<dbReference type="AlphaFoldDB" id="A0AAD2DLG8"/>
<dbReference type="InterPro" id="IPR003173">
    <property type="entry name" value="PC4_C"/>
</dbReference>
<protein>
    <recommendedName>
        <fullName evidence="8">Transcriptional coactivator p15 (PC4) C-terminal domain-containing protein</fullName>
    </recommendedName>
</protein>
<keyword evidence="3" id="KW-0805">Transcription regulation</keyword>
<feature type="compositionally biased region" description="Basic and acidic residues" evidence="7">
    <location>
        <begin position="61"/>
        <end position="71"/>
    </location>
</feature>
<dbReference type="GO" id="GO:0060261">
    <property type="term" value="P:positive regulation of transcription initiation by RNA polymerase II"/>
    <property type="evidence" value="ECO:0007669"/>
    <property type="project" value="InterPro"/>
</dbReference>
<dbReference type="EMBL" id="OU503038">
    <property type="protein sequence ID" value="CAI9758349.1"/>
    <property type="molecule type" value="Genomic_DNA"/>
</dbReference>
<feature type="domain" description="Transcriptional coactivator p15 (PC4) C-terminal" evidence="8">
    <location>
        <begin position="106"/>
        <end position="157"/>
    </location>
</feature>